<gene>
    <name evidence="2" type="ORF">DAPPUDRAFT_121368</name>
</gene>
<keyword evidence="3" id="KW-1185">Reference proteome</keyword>
<evidence type="ECO:0000313" key="3">
    <source>
        <dbReference type="Proteomes" id="UP000000305"/>
    </source>
</evidence>
<feature type="region of interest" description="Disordered" evidence="1">
    <location>
        <begin position="26"/>
        <end position="53"/>
    </location>
</feature>
<evidence type="ECO:0000313" key="2">
    <source>
        <dbReference type="EMBL" id="EFX61601.1"/>
    </source>
</evidence>
<dbReference type="AlphaFoldDB" id="E9I330"/>
<sequence>MFNRNMGNGLWALVKSLWFYGTKPDRNANKQKLQPTMQPMQNKMAESDPDHDTRQYSIYERSYPTTNTGHTPHLSQTAAGHTPPILLLLDCSTYVPQQTENPFLWAPTPPQPVPAVPQVSNCSNCSLMLKHIDLLERRMDALENKHDYQIRLQSNQITKPKYPDFSRLSTVNQKIPDVKAVPEVDEPLTPAEMTQLDIWFPNRVVPREAFLVADNHLPIPDFQIRSESSEITKPKGYPDFSRLSTVNPIIPDNVPAAVPKFDDSLTPGEKALLRIWSPNPKEPFPIVDNHLPIKETDPHYASVIEPEPEYYPVSNDNFDRKSQFPEQIMTVQTDVPNQDNQPAPASFWINPLGQKIPLPKLNQPTPNKPADNRLLVDNHFPIVNQTAPCENKVIAMAAGTALPNSRPPTKWENPKLCNSNYNSNRMVEFQQQGQNIPTLAPPFVPNEINPHQPAIWNPYENGITKSIPPAVLLEKPSAASNDDYLTYQTKEIPDQQTAQNVPEERKSHLPAASYCINPSSQKSPEQPIPIKNQSKPEMPPNNNETWWKTISKWLPAKKMKLPDDLNPMITWDEQNGIWVDTSAKSPPPPPDKYNNWKGSPLSMEFDEVTGNWVDRKKEMCGVNLGPGHNHQSQRKMRQLLQELATKNMDNLEANRLAGLLSPAECKEKIEAVRVILSESAKIPSLEDPASTESPANTGAYGTTIPLSQKNPLLVPPKLDDNRLMVDSHLPITKTDPCENKVIELAPRTPLPTSRPPRIYENPAFFSARDNPYQRVKLQQPQHGEGMMELLPSSFVQEFHQQLPEVPSTIDTTPKLANSWWKALSKWLPAKKMKLPDDTNPVIIWDEQNGVWVDTSANKVDPPPPDKSHDWKGAPPSMVYDEVTGNWVDRKKEMCGVNSGQQYESQRKMQQLMLELAAKNTAKIESDILAGLLSQAECKEKIKAVRVILSEAEKIPLLVDPASTEGAMVVAIFQTMRRIQHWIHSHN</sequence>
<feature type="compositionally biased region" description="Polar residues" evidence="1">
    <location>
        <begin position="30"/>
        <end position="41"/>
    </location>
</feature>
<dbReference type="InParanoid" id="E9I330"/>
<proteinExistence type="predicted"/>
<name>E9I330_DAPPU</name>
<organism evidence="2 3">
    <name type="scientific">Daphnia pulex</name>
    <name type="common">Water flea</name>
    <dbReference type="NCBI Taxonomy" id="6669"/>
    <lineage>
        <taxon>Eukaryota</taxon>
        <taxon>Metazoa</taxon>
        <taxon>Ecdysozoa</taxon>
        <taxon>Arthropoda</taxon>
        <taxon>Crustacea</taxon>
        <taxon>Branchiopoda</taxon>
        <taxon>Diplostraca</taxon>
        <taxon>Cladocera</taxon>
        <taxon>Anomopoda</taxon>
        <taxon>Daphniidae</taxon>
        <taxon>Daphnia</taxon>
    </lineage>
</organism>
<dbReference type="Proteomes" id="UP000000305">
    <property type="component" value="Unassembled WGS sequence"/>
</dbReference>
<protein>
    <submittedName>
        <fullName evidence="2">Uncharacterized protein</fullName>
    </submittedName>
</protein>
<feature type="compositionally biased region" description="Polar residues" evidence="1">
    <location>
        <begin position="531"/>
        <end position="541"/>
    </location>
</feature>
<accession>E9I330</accession>
<dbReference type="KEGG" id="dpx:DAPPUDRAFT_121368"/>
<dbReference type="HOGENOM" id="CLU_315044_0_0_1"/>
<dbReference type="OrthoDB" id="8918678at2759"/>
<feature type="region of interest" description="Disordered" evidence="1">
    <location>
        <begin position="514"/>
        <end position="541"/>
    </location>
</feature>
<reference evidence="2 3" key="1">
    <citation type="journal article" date="2011" name="Science">
        <title>The ecoresponsive genome of Daphnia pulex.</title>
        <authorList>
            <person name="Colbourne J.K."/>
            <person name="Pfrender M.E."/>
            <person name="Gilbert D."/>
            <person name="Thomas W.K."/>
            <person name="Tucker A."/>
            <person name="Oakley T.H."/>
            <person name="Tokishita S."/>
            <person name="Aerts A."/>
            <person name="Arnold G.J."/>
            <person name="Basu M.K."/>
            <person name="Bauer D.J."/>
            <person name="Caceres C.E."/>
            <person name="Carmel L."/>
            <person name="Casola C."/>
            <person name="Choi J.H."/>
            <person name="Detter J.C."/>
            <person name="Dong Q."/>
            <person name="Dusheyko S."/>
            <person name="Eads B.D."/>
            <person name="Frohlich T."/>
            <person name="Geiler-Samerotte K.A."/>
            <person name="Gerlach D."/>
            <person name="Hatcher P."/>
            <person name="Jogdeo S."/>
            <person name="Krijgsveld J."/>
            <person name="Kriventseva E.V."/>
            <person name="Kultz D."/>
            <person name="Laforsch C."/>
            <person name="Lindquist E."/>
            <person name="Lopez J."/>
            <person name="Manak J.R."/>
            <person name="Muller J."/>
            <person name="Pangilinan J."/>
            <person name="Patwardhan R.P."/>
            <person name="Pitluck S."/>
            <person name="Pritham E.J."/>
            <person name="Rechtsteiner A."/>
            <person name="Rho M."/>
            <person name="Rogozin I.B."/>
            <person name="Sakarya O."/>
            <person name="Salamov A."/>
            <person name="Schaack S."/>
            <person name="Shapiro H."/>
            <person name="Shiga Y."/>
            <person name="Skalitzky C."/>
            <person name="Smith Z."/>
            <person name="Souvorov A."/>
            <person name="Sung W."/>
            <person name="Tang Z."/>
            <person name="Tsuchiya D."/>
            <person name="Tu H."/>
            <person name="Vos H."/>
            <person name="Wang M."/>
            <person name="Wolf Y.I."/>
            <person name="Yamagata H."/>
            <person name="Yamada T."/>
            <person name="Ye Y."/>
            <person name="Shaw J.R."/>
            <person name="Andrews J."/>
            <person name="Crease T.J."/>
            <person name="Tang H."/>
            <person name="Lucas S.M."/>
            <person name="Robertson H.M."/>
            <person name="Bork P."/>
            <person name="Koonin E.V."/>
            <person name="Zdobnov E.M."/>
            <person name="Grigoriev I.V."/>
            <person name="Lynch M."/>
            <person name="Boore J.L."/>
        </authorList>
    </citation>
    <scope>NUCLEOTIDE SEQUENCE [LARGE SCALE GENOMIC DNA]</scope>
</reference>
<dbReference type="PhylomeDB" id="E9I330"/>
<evidence type="ECO:0000256" key="1">
    <source>
        <dbReference type="SAM" id="MobiDB-lite"/>
    </source>
</evidence>
<dbReference type="EMBL" id="GL734335">
    <property type="protein sequence ID" value="EFX61601.1"/>
    <property type="molecule type" value="Genomic_DNA"/>
</dbReference>